<dbReference type="RefSeq" id="WP_253020321.1">
    <property type="nucleotide sequence ID" value="NZ_JAJAGH010000012.1"/>
</dbReference>
<comment type="similarity">
    <text evidence="2">Belongs to the GSP I family.</text>
</comment>
<name>A0A9J6QX65_9FIRM</name>
<comment type="subcellular location">
    <subcellularLocation>
        <location evidence="1">Cell inner membrane</location>
        <topology evidence="1">Single-pass membrane protein</topology>
    </subcellularLocation>
</comment>
<dbReference type="PANTHER" id="PTHR38779">
    <property type="entry name" value="TYPE II SECRETION SYSTEM PROTEIN I-RELATED"/>
    <property type="match status" value="1"/>
</dbReference>
<gene>
    <name evidence="10" type="ORF">OBO34_17240</name>
</gene>
<keyword evidence="8 9" id="KW-0472">Membrane</keyword>
<keyword evidence="11" id="KW-1185">Reference proteome</keyword>
<evidence type="ECO:0000313" key="10">
    <source>
        <dbReference type="EMBL" id="MCU7380086.1"/>
    </source>
</evidence>
<dbReference type="AlphaFoldDB" id="A0A9J6QX65"/>
<evidence type="ECO:0000256" key="7">
    <source>
        <dbReference type="ARBA" id="ARBA00022989"/>
    </source>
</evidence>
<evidence type="ECO:0000313" key="11">
    <source>
        <dbReference type="Proteomes" id="UP001065549"/>
    </source>
</evidence>
<evidence type="ECO:0000256" key="1">
    <source>
        <dbReference type="ARBA" id="ARBA00004377"/>
    </source>
</evidence>
<evidence type="ECO:0000256" key="3">
    <source>
        <dbReference type="ARBA" id="ARBA00022475"/>
    </source>
</evidence>
<reference evidence="10" key="1">
    <citation type="submission" date="2022-09" db="EMBL/GenBank/DDBJ databases">
        <title>Culturomic study of gut microbiota in children with autism spectrum disorder.</title>
        <authorList>
            <person name="Efimov B.A."/>
            <person name="Chaplin A.V."/>
            <person name="Sokolova S.R."/>
            <person name="Pikina A.P."/>
            <person name="Korzhanova M."/>
            <person name="Belova V."/>
            <person name="Korostin D."/>
        </authorList>
    </citation>
    <scope>NUCLEOTIDE SEQUENCE</scope>
    <source>
        <strain evidence="10">ASD5510</strain>
    </source>
</reference>
<keyword evidence="4" id="KW-0488">Methylation</keyword>
<proteinExistence type="inferred from homology"/>
<evidence type="ECO:0000256" key="2">
    <source>
        <dbReference type="ARBA" id="ARBA00008358"/>
    </source>
</evidence>
<evidence type="ECO:0000256" key="5">
    <source>
        <dbReference type="ARBA" id="ARBA00022519"/>
    </source>
</evidence>
<sequence>MQNKKGFTLIELIVAMAVAAIFIICVIALISPSTKIFNRVEDSSDAKLLTESLLEEIRSDANLSGTLTAGEKDENGNGTIQADGITITINDEGYLVKNENGQSQLLFDPKFYKNKTVAMETVQNGENCIDMTLNVFSGERKIYTLKSQLKPVLDVASVYDKNSPEGMLALAREEIALNATYSQYGFPEKWQRNDGIFRMLQKDGKYYNGQFPEYSISNILSRDKIQKTYESTKDKSLENGCKIWLNEKMYLCIFITKNTLVPIVYITSESLYKRFEYQQHTASYAVYWEGTWYVRPNLQSSAMTPFNGVESDSILSTLQSNGWIPSAKAL</sequence>
<evidence type="ECO:0000256" key="6">
    <source>
        <dbReference type="ARBA" id="ARBA00022692"/>
    </source>
</evidence>
<dbReference type="InterPro" id="IPR010052">
    <property type="entry name" value="T2SS_protein-GspI"/>
</dbReference>
<dbReference type="GO" id="GO:0005886">
    <property type="term" value="C:plasma membrane"/>
    <property type="evidence" value="ECO:0007669"/>
    <property type="project" value="UniProtKB-SubCell"/>
</dbReference>
<organism evidence="10 11">
    <name type="scientific">Hominibacterium faecale</name>
    <dbReference type="NCBI Taxonomy" id="2839743"/>
    <lineage>
        <taxon>Bacteria</taxon>
        <taxon>Bacillati</taxon>
        <taxon>Bacillota</taxon>
        <taxon>Clostridia</taxon>
        <taxon>Peptostreptococcales</taxon>
        <taxon>Anaerovoracaceae</taxon>
        <taxon>Hominibacterium</taxon>
    </lineage>
</organism>
<dbReference type="InterPro" id="IPR012902">
    <property type="entry name" value="N_methyl_site"/>
</dbReference>
<keyword evidence="7 9" id="KW-1133">Transmembrane helix</keyword>
<dbReference type="EMBL" id="JAOSHN010000008">
    <property type="protein sequence ID" value="MCU7380086.1"/>
    <property type="molecule type" value="Genomic_DNA"/>
</dbReference>
<dbReference type="PANTHER" id="PTHR38779:SF2">
    <property type="entry name" value="TYPE II SECRETION SYSTEM PROTEIN I-RELATED"/>
    <property type="match status" value="1"/>
</dbReference>
<keyword evidence="6 9" id="KW-0812">Transmembrane</keyword>
<dbReference type="GO" id="GO:0015628">
    <property type="term" value="P:protein secretion by the type II secretion system"/>
    <property type="evidence" value="ECO:0007669"/>
    <property type="project" value="InterPro"/>
</dbReference>
<dbReference type="Proteomes" id="UP001065549">
    <property type="component" value="Unassembled WGS sequence"/>
</dbReference>
<evidence type="ECO:0000256" key="9">
    <source>
        <dbReference type="SAM" id="Phobius"/>
    </source>
</evidence>
<comment type="caution">
    <text evidence="10">The sequence shown here is derived from an EMBL/GenBank/DDBJ whole genome shotgun (WGS) entry which is preliminary data.</text>
</comment>
<feature type="transmembrane region" description="Helical" evidence="9">
    <location>
        <begin position="12"/>
        <end position="30"/>
    </location>
</feature>
<accession>A0A9J6QX65</accession>
<evidence type="ECO:0000256" key="4">
    <source>
        <dbReference type="ARBA" id="ARBA00022481"/>
    </source>
</evidence>
<dbReference type="Pfam" id="PF07963">
    <property type="entry name" value="N_methyl"/>
    <property type="match status" value="1"/>
</dbReference>
<dbReference type="GO" id="GO:0015627">
    <property type="term" value="C:type II protein secretion system complex"/>
    <property type="evidence" value="ECO:0007669"/>
    <property type="project" value="InterPro"/>
</dbReference>
<dbReference type="NCBIfam" id="TIGR02532">
    <property type="entry name" value="IV_pilin_GFxxxE"/>
    <property type="match status" value="1"/>
</dbReference>
<keyword evidence="5" id="KW-0997">Cell inner membrane</keyword>
<keyword evidence="3" id="KW-1003">Cell membrane</keyword>
<protein>
    <submittedName>
        <fullName evidence="10">Type II secretion system GspH family protein</fullName>
    </submittedName>
</protein>
<evidence type="ECO:0000256" key="8">
    <source>
        <dbReference type="ARBA" id="ARBA00023136"/>
    </source>
</evidence>